<evidence type="ECO:0000313" key="3">
    <source>
        <dbReference type="Proteomes" id="UP000238937"/>
    </source>
</evidence>
<proteinExistence type="predicted"/>
<dbReference type="Proteomes" id="UP000238937">
    <property type="component" value="Unassembled WGS sequence"/>
</dbReference>
<accession>A0A2T1FNV9</accession>
<evidence type="ECO:0000256" key="1">
    <source>
        <dbReference type="SAM" id="Coils"/>
    </source>
</evidence>
<dbReference type="OrthoDB" id="570552at2"/>
<protein>
    <recommendedName>
        <fullName evidence="4">Membrane fusion protein biotin-lipoyl like domain-containing protein</fullName>
    </recommendedName>
</protein>
<evidence type="ECO:0008006" key="4">
    <source>
        <dbReference type="Google" id="ProtNLM"/>
    </source>
</evidence>
<dbReference type="AlphaFoldDB" id="A0A2T1FNV9"/>
<keyword evidence="3" id="KW-1185">Reference proteome</keyword>
<dbReference type="EMBL" id="PVWO01000476">
    <property type="protein sequence ID" value="PSB46621.1"/>
    <property type="molecule type" value="Genomic_DNA"/>
</dbReference>
<feature type="coiled-coil region" evidence="1">
    <location>
        <begin position="92"/>
        <end position="235"/>
    </location>
</feature>
<keyword evidence="1" id="KW-0175">Coiled coil</keyword>
<sequence length="386" mass="42987">MRKYLVVGLSYLAVIAWGCLPVLSNRTGVAVAKSDRVASAVQTTQARADKTSTPSSKRLKIEIEVTSPGDLLVKEGQTVAANQPIADRQSERSTLSAQLQETKLAIEKLKAAPQVDPLPPAGTKALTTPPPQSAYTEERAQITAAAAKLQDLERKYTLAQTAAQATLPETEKVRGSRIAIVQAQEKINRQQQKIDALKTVEESDEAVKDHELTKLRELNRTLIEAQTKLEQDLAAEGIAKASRSSQLADARFEITEAQRGLQLAKSRLVTAAEKHKQSEFDYQTKVAERDDRVQRTELERVKLQQTTQLQQHDRDYQLAQLTLKHNQIQKQLETIGVVRTPHQGTIRRVKLVSQHGHLLRYEVALVYTPTAPKPARLSSQQWQVEN</sequence>
<name>A0A2T1FNV9_9CYAN</name>
<reference evidence="2 3" key="1">
    <citation type="submission" date="2018-03" db="EMBL/GenBank/DDBJ databases">
        <title>The ancient ancestry and fast evolution of plastids.</title>
        <authorList>
            <person name="Moore K.R."/>
            <person name="Magnabosco C."/>
            <person name="Momper L."/>
            <person name="Gold D.A."/>
            <person name="Bosak T."/>
            <person name="Fournier G.P."/>
        </authorList>
    </citation>
    <scope>NUCLEOTIDE SEQUENCE [LARGE SCALE GENOMIC DNA]</scope>
    <source>
        <strain evidence="2 3">CCALA 037</strain>
    </source>
</reference>
<gene>
    <name evidence="2" type="ORF">C7B77_24705</name>
</gene>
<evidence type="ECO:0000313" key="2">
    <source>
        <dbReference type="EMBL" id="PSB46621.1"/>
    </source>
</evidence>
<organism evidence="2 3">
    <name type="scientific">Chamaesiphon polymorphus CCALA 037</name>
    <dbReference type="NCBI Taxonomy" id="2107692"/>
    <lineage>
        <taxon>Bacteria</taxon>
        <taxon>Bacillati</taxon>
        <taxon>Cyanobacteriota</taxon>
        <taxon>Cyanophyceae</taxon>
        <taxon>Gomontiellales</taxon>
        <taxon>Chamaesiphonaceae</taxon>
        <taxon>Chamaesiphon</taxon>
    </lineage>
</organism>
<comment type="caution">
    <text evidence="2">The sequence shown here is derived from an EMBL/GenBank/DDBJ whole genome shotgun (WGS) entry which is preliminary data.</text>
</comment>
<dbReference type="RefSeq" id="WP_106311190.1">
    <property type="nucleotide sequence ID" value="NZ_PVWO01000476.1"/>
</dbReference>